<dbReference type="PANTHER" id="PTHR23523">
    <property type="match status" value="1"/>
</dbReference>
<dbReference type="RefSeq" id="WP_105862531.1">
    <property type="nucleotide sequence ID" value="NZ_PUEJ01000004.1"/>
</dbReference>
<evidence type="ECO:0000256" key="1">
    <source>
        <dbReference type="ARBA" id="ARBA00022692"/>
    </source>
</evidence>
<feature type="transmembrane region" description="Helical" evidence="4">
    <location>
        <begin position="176"/>
        <end position="196"/>
    </location>
</feature>
<evidence type="ECO:0000313" key="7">
    <source>
        <dbReference type="Proteomes" id="UP000237682"/>
    </source>
</evidence>
<dbReference type="InterPro" id="IPR020846">
    <property type="entry name" value="MFS_dom"/>
</dbReference>
<evidence type="ECO:0000256" key="4">
    <source>
        <dbReference type="SAM" id="Phobius"/>
    </source>
</evidence>
<accession>A0A2S9QE33</accession>
<protein>
    <submittedName>
        <fullName evidence="6">MFS transporter</fullName>
    </submittedName>
</protein>
<feature type="transmembrane region" description="Helical" evidence="4">
    <location>
        <begin position="111"/>
        <end position="129"/>
    </location>
</feature>
<keyword evidence="1 4" id="KW-0812">Transmembrane</keyword>
<organism evidence="6 7">
    <name type="scientific">Labrys okinawensis</name>
    <dbReference type="NCBI Taxonomy" id="346911"/>
    <lineage>
        <taxon>Bacteria</taxon>
        <taxon>Pseudomonadati</taxon>
        <taxon>Pseudomonadota</taxon>
        <taxon>Alphaproteobacteria</taxon>
        <taxon>Hyphomicrobiales</taxon>
        <taxon>Xanthobacteraceae</taxon>
        <taxon>Labrys</taxon>
    </lineage>
</organism>
<dbReference type="PANTHER" id="PTHR23523:SF1">
    <property type="entry name" value="CYANATE TRANSPORT PROTEIN CYNX"/>
    <property type="match status" value="1"/>
</dbReference>
<evidence type="ECO:0000256" key="2">
    <source>
        <dbReference type="ARBA" id="ARBA00022989"/>
    </source>
</evidence>
<feature type="transmembrane region" description="Helical" evidence="4">
    <location>
        <begin position="217"/>
        <end position="242"/>
    </location>
</feature>
<dbReference type="AlphaFoldDB" id="A0A2S9QE33"/>
<evidence type="ECO:0000259" key="5">
    <source>
        <dbReference type="PROSITE" id="PS50850"/>
    </source>
</evidence>
<feature type="transmembrane region" description="Helical" evidence="4">
    <location>
        <begin position="12"/>
        <end position="32"/>
    </location>
</feature>
<feature type="domain" description="Major facilitator superfamily (MFS) profile" evidence="5">
    <location>
        <begin position="17"/>
        <end position="396"/>
    </location>
</feature>
<dbReference type="OrthoDB" id="5758872at2"/>
<proteinExistence type="predicted"/>
<feature type="transmembrane region" description="Helical" evidence="4">
    <location>
        <begin position="341"/>
        <end position="362"/>
    </location>
</feature>
<evidence type="ECO:0000256" key="3">
    <source>
        <dbReference type="ARBA" id="ARBA00023136"/>
    </source>
</evidence>
<feature type="transmembrane region" description="Helical" evidence="4">
    <location>
        <begin position="307"/>
        <end position="329"/>
    </location>
</feature>
<dbReference type="GO" id="GO:0022857">
    <property type="term" value="F:transmembrane transporter activity"/>
    <property type="evidence" value="ECO:0007669"/>
    <property type="project" value="InterPro"/>
</dbReference>
<dbReference type="NCBIfam" id="NF007256">
    <property type="entry name" value="PRK09705.1"/>
    <property type="match status" value="1"/>
</dbReference>
<keyword evidence="3 4" id="KW-0472">Membrane</keyword>
<name>A0A2S9QE33_9HYPH</name>
<keyword evidence="7" id="KW-1185">Reference proteome</keyword>
<evidence type="ECO:0000313" key="6">
    <source>
        <dbReference type="EMBL" id="PRH87601.1"/>
    </source>
</evidence>
<dbReference type="InterPro" id="IPR052524">
    <property type="entry name" value="MFS_Cyanate_Porter"/>
</dbReference>
<feature type="transmembrane region" description="Helical" evidence="4">
    <location>
        <begin position="52"/>
        <end position="75"/>
    </location>
</feature>
<gene>
    <name evidence="6" type="ORF">C5L14_13475</name>
</gene>
<keyword evidence="2 4" id="KW-1133">Transmembrane helix</keyword>
<dbReference type="InterPro" id="IPR011701">
    <property type="entry name" value="MFS"/>
</dbReference>
<dbReference type="PROSITE" id="PS50850">
    <property type="entry name" value="MFS"/>
    <property type="match status" value="1"/>
</dbReference>
<dbReference type="SUPFAM" id="SSF103473">
    <property type="entry name" value="MFS general substrate transporter"/>
    <property type="match status" value="1"/>
</dbReference>
<feature type="transmembrane region" description="Helical" evidence="4">
    <location>
        <begin position="374"/>
        <end position="391"/>
    </location>
</feature>
<dbReference type="Pfam" id="PF07690">
    <property type="entry name" value="MFS_1"/>
    <property type="match status" value="1"/>
</dbReference>
<dbReference type="InterPro" id="IPR036259">
    <property type="entry name" value="MFS_trans_sf"/>
</dbReference>
<feature type="transmembrane region" description="Helical" evidence="4">
    <location>
        <begin position="282"/>
        <end position="301"/>
    </location>
</feature>
<reference evidence="6 7" key="1">
    <citation type="submission" date="2018-02" db="EMBL/GenBank/DDBJ databases">
        <title>Whole genome sequencing of endophytic bacterium.</title>
        <authorList>
            <person name="Eedara R."/>
            <person name="Podile A.R."/>
        </authorList>
    </citation>
    <scope>NUCLEOTIDE SEQUENCE [LARGE SCALE GENOMIC DNA]</scope>
    <source>
        <strain evidence="6 7">RP1T</strain>
    </source>
</reference>
<feature type="transmembrane region" description="Helical" evidence="4">
    <location>
        <begin position="254"/>
        <end position="275"/>
    </location>
</feature>
<feature type="transmembrane region" description="Helical" evidence="4">
    <location>
        <begin position="141"/>
        <end position="164"/>
    </location>
</feature>
<sequence>MSRMPPQSPARLPASSSSLVLLSLVVLIGLNLRPFLTGPGPLLPGIQADTGLGYGGIAMLTLLPMLLMGLGAFLVPGLQARIGTRRGMLWALILLLLGSLLRLWSPDGLSLILTAALCGAGVAFIQAAFPGLIKQGFPHKVAAATGLYSAMIMGGGAAGAQLTPILAHGGQDWRTALAWLALPVAIALLLAWRVLADGRTTRPDRGLVSRLLRRPRSWQLMACFGLVNGGYSSMVAWLAPYMQGRGWGVAQSGSLVAIMAAAQAVAALILPILAARSGDRRPWLFLTLAMQAAGFGGLAFLPGTQPWLWIMLGGAGLGGCFSLCLITALDHLPRPEDAGALAALMQGGGFLLAGLAPLAVALLQGWSGSFAEGWVMHLAWVAAAALIATRFDPAGYAAAMGADEKPAIAAGHPLRSTGG</sequence>
<comment type="caution">
    <text evidence="6">The sequence shown here is derived from an EMBL/GenBank/DDBJ whole genome shotgun (WGS) entry which is preliminary data.</text>
</comment>
<feature type="transmembrane region" description="Helical" evidence="4">
    <location>
        <begin position="87"/>
        <end position="105"/>
    </location>
</feature>
<dbReference type="Gene3D" id="1.20.1250.20">
    <property type="entry name" value="MFS general substrate transporter like domains"/>
    <property type="match status" value="1"/>
</dbReference>
<dbReference type="Proteomes" id="UP000237682">
    <property type="component" value="Unassembled WGS sequence"/>
</dbReference>
<dbReference type="EMBL" id="PUEJ01000004">
    <property type="protein sequence ID" value="PRH87601.1"/>
    <property type="molecule type" value="Genomic_DNA"/>
</dbReference>